<dbReference type="Proteomes" id="UP001272137">
    <property type="component" value="Unassembled WGS sequence"/>
</dbReference>
<evidence type="ECO:0000313" key="1">
    <source>
        <dbReference type="EMBL" id="MDW9256894.1"/>
    </source>
</evidence>
<sequence length="55" mass="6348">MRDMRAKRKTRLDQAGFNEMVVPTAGAFMRRARMKRDARLRTATTISWCPAAHDP</sequence>
<dbReference type="AlphaFoldDB" id="A0AAW9D4L9"/>
<evidence type="ECO:0000313" key="2">
    <source>
        <dbReference type="Proteomes" id="UP001272137"/>
    </source>
</evidence>
<protein>
    <submittedName>
        <fullName evidence="1">Uncharacterized protein</fullName>
    </submittedName>
</protein>
<organism evidence="1 2">
    <name type="scientific">Burkholderia thailandensis</name>
    <dbReference type="NCBI Taxonomy" id="57975"/>
    <lineage>
        <taxon>Bacteria</taxon>
        <taxon>Pseudomonadati</taxon>
        <taxon>Pseudomonadota</taxon>
        <taxon>Betaproteobacteria</taxon>
        <taxon>Burkholderiales</taxon>
        <taxon>Burkholderiaceae</taxon>
        <taxon>Burkholderia</taxon>
        <taxon>pseudomallei group</taxon>
    </lineage>
</organism>
<accession>A0AAW9D4L9</accession>
<proteinExistence type="predicted"/>
<name>A0AAW9D4L9_BURTH</name>
<reference evidence="1" key="1">
    <citation type="submission" date="2018-08" db="EMBL/GenBank/DDBJ databases">
        <title>Identification of Burkholderia cepacia strains that express a Burkholderia pseudomallei-like capsular polysaccharide.</title>
        <authorList>
            <person name="Burtnick M.N."/>
            <person name="Vongsouvath M."/>
            <person name="Newton P."/>
            <person name="Wuthiekanun V."/>
            <person name="Limmathurotsakul D."/>
            <person name="Brett P.J."/>
            <person name="Chantratita N."/>
            <person name="Dance D.A."/>
        </authorList>
    </citation>
    <scope>NUCLEOTIDE SEQUENCE</scope>
    <source>
        <strain evidence="1">SBXCC001</strain>
    </source>
</reference>
<gene>
    <name evidence="1" type="ORF">C7S16_0900</name>
</gene>
<comment type="caution">
    <text evidence="1">The sequence shown here is derived from an EMBL/GenBank/DDBJ whole genome shotgun (WGS) entry which is preliminary data.</text>
</comment>
<dbReference type="EMBL" id="QXCT01000002">
    <property type="protein sequence ID" value="MDW9256894.1"/>
    <property type="molecule type" value="Genomic_DNA"/>
</dbReference>